<name>A0AA41MQ02_SCICA</name>
<dbReference type="InterPro" id="IPR016024">
    <property type="entry name" value="ARM-type_fold"/>
</dbReference>
<protein>
    <submittedName>
        <fullName evidence="4">G-protein coupled receptor-associated sorting protein 1</fullName>
    </submittedName>
</protein>
<evidence type="ECO:0000313" key="5">
    <source>
        <dbReference type="Proteomes" id="UP001166674"/>
    </source>
</evidence>
<evidence type="ECO:0000256" key="1">
    <source>
        <dbReference type="ARBA" id="ARBA00011013"/>
    </source>
</evidence>
<evidence type="ECO:0000259" key="3">
    <source>
        <dbReference type="Pfam" id="PF04826"/>
    </source>
</evidence>
<sequence>MTGADIEPGTQAMPEKKSGEDVVGIAEIENEVPLVVRPKVRIPNQIMTGARPKTKSKLMPGARSKTESNTVVGIHNKGKTKANLGSRFKDDGKAWTQKSFGTESMSKTDGMLQSNAKDSPLFCSDSGFVTKTKCLSMGRELVNMDVENFPRKKTHSQVGFQPSLGLEEVTNIGSWCCPGPISKQEASQNSNFKWVDRSVNTWFCSGNEVSTRFHPRNRMKTGTRSRHMAKQEVDTMSRQKNKQELYMVSSSGSEDESVKTSWFWDKEKTSSWSRSRSREEANGRSWFESKKEFYVESSSGSDCENNMKTLFWAREEAKSRSKHRARNEANKRVRHSARREPSIDVMSASLDVIKKESWFWPEEKPNSFLRSKTKKESRARALAKEEAKTKARARAKREARSEEEVFIGTWLWDTEESNMMDGASVDSSSQVEDESIFGTWFWTNEETNMETEARNKFRPRAEEEPVGDSCFEAGGKTSIEIGAEATSESVLAANDEEAIVGSWFWASEEVKLEAEEETIFGPWFWGIDEPRVESDVGLSCESRPRSEEEIIDPWFWAGEVNIESGVGEETRSESEEETVFVSWFWSENQTPMNSGAEASCDIMPGAEEEEEEDEPIFGSWFWAGIDACVEAEVNNKSMLEDEDEGIISSWFGAREEASMKYEAGGRYKFIAESKDTDNKSCFWAEEELCMYPSNRGSWKSRSEEEEEDTVDSWLWSRKYPRSEAIAGSWLWAAGGSSIDHETGEEAKLPTEEETMIKSWFRKEEEAIDATNRKESSSVTEEEDFIGSWFWAGEEDRLGASAEAKEENRVASEEEPMVGSWFWAKEEAIREAEFCSKYSSKADEEEVVVGSWFWEETSLEAVVTGDILSQESKPETKEAEIMVGSYFWTEEASVESGSQVVEETRSKTEETIFGSWLWARKEFNRETEIGGVSKPEDDEEMIVESWFWSGDRAIKETETVTSCKFMPENENGVLLGSCFESKDEVNNSTGNETNHESWTLADEDEAIVGSWFWAGDETHFESNPTPVFRAICKSGYSPEQGPDPSRRPQSWEEVTVQFKPGPWSRVGFPSISPCGFPKEAASLFFEMFGGKPKPVELSPGGEEQESVHQPEPEFPFQYDPSYRSVREIREHLRARESAEPENWSCSCIQCELRIDSEEFEELLLLMDKIRDPFIHEISKIAMGMRSASQFTRDFIRDSGIVSLIETLLNYPSSRVRTRFLENMILMAPPYPNLNMIQTYVCQVCEETLSYSIDSPEQLSGLRMIGHLTTTTDYHELVANYMSGFLSLLATGNAATRFQILKMLLNLSENLVMTKDLISTGAMSEFMDIFNREETNDNIEIVLAIFENISNNIKKEAVFTDDDIDLDPLISAFHEAEKFAKELQRKINHQNDPEAGQEKSYE</sequence>
<organism evidence="4 5">
    <name type="scientific">Sciurus carolinensis</name>
    <name type="common">Eastern gray squirrel</name>
    <dbReference type="NCBI Taxonomy" id="30640"/>
    <lineage>
        <taxon>Eukaryota</taxon>
        <taxon>Metazoa</taxon>
        <taxon>Chordata</taxon>
        <taxon>Craniata</taxon>
        <taxon>Vertebrata</taxon>
        <taxon>Euteleostomi</taxon>
        <taxon>Mammalia</taxon>
        <taxon>Eutheria</taxon>
        <taxon>Euarchontoglires</taxon>
        <taxon>Glires</taxon>
        <taxon>Rodentia</taxon>
        <taxon>Sciuromorpha</taxon>
        <taxon>Sciuridae</taxon>
        <taxon>Sciurinae</taxon>
        <taxon>Sciurini</taxon>
        <taxon>Sciurus</taxon>
    </lineage>
</organism>
<gene>
    <name evidence="4" type="ORF">SUZIE_135705</name>
</gene>
<accession>A0AA41MQ02</accession>
<dbReference type="Pfam" id="PF04826">
    <property type="entry name" value="Arm_2"/>
    <property type="match status" value="1"/>
</dbReference>
<proteinExistence type="inferred from homology"/>
<evidence type="ECO:0000256" key="2">
    <source>
        <dbReference type="SAM" id="MobiDB-lite"/>
    </source>
</evidence>
<dbReference type="EMBL" id="JAATJV010263900">
    <property type="protein sequence ID" value="MBZ3875991.1"/>
    <property type="molecule type" value="Genomic_DNA"/>
</dbReference>
<dbReference type="Gene3D" id="1.25.10.10">
    <property type="entry name" value="Leucine-rich Repeat Variant"/>
    <property type="match status" value="1"/>
</dbReference>
<feature type="domain" description="Armadillo repeat-containing" evidence="3">
    <location>
        <begin position="1154"/>
        <end position="1370"/>
    </location>
</feature>
<dbReference type="InterPro" id="IPR006911">
    <property type="entry name" value="ARM-rpt_dom"/>
</dbReference>
<feature type="region of interest" description="Disordered" evidence="2">
    <location>
        <begin position="1030"/>
        <end position="1050"/>
    </location>
</feature>
<dbReference type="InterPro" id="IPR043374">
    <property type="entry name" value="GASP1-3"/>
</dbReference>
<reference evidence="4" key="1">
    <citation type="submission" date="2020-03" db="EMBL/GenBank/DDBJ databases">
        <title>Studies in the Genomics of Life Span.</title>
        <authorList>
            <person name="Glass D."/>
        </authorList>
    </citation>
    <scope>NUCLEOTIDE SEQUENCE</scope>
    <source>
        <strain evidence="4">SUZIE</strain>
        <tissue evidence="4">Muscle</tissue>
    </source>
</reference>
<dbReference type="SUPFAM" id="SSF48371">
    <property type="entry name" value="ARM repeat"/>
    <property type="match status" value="1"/>
</dbReference>
<dbReference type="PANTHER" id="PTHR46414">
    <property type="entry name" value="PROTEIN BHLHB9-RELATED"/>
    <property type="match status" value="1"/>
</dbReference>
<comment type="similarity">
    <text evidence="1">Belongs to the GPRASP family.</text>
</comment>
<dbReference type="InterPro" id="IPR011989">
    <property type="entry name" value="ARM-like"/>
</dbReference>
<dbReference type="GO" id="GO:0005829">
    <property type="term" value="C:cytosol"/>
    <property type="evidence" value="ECO:0007669"/>
    <property type="project" value="TreeGrafter"/>
</dbReference>
<feature type="compositionally biased region" description="Basic residues" evidence="2">
    <location>
        <begin position="218"/>
        <end position="228"/>
    </location>
</feature>
<evidence type="ECO:0000313" key="4">
    <source>
        <dbReference type="EMBL" id="MBZ3875991.1"/>
    </source>
</evidence>
<keyword evidence="4" id="KW-0675">Receptor</keyword>
<dbReference type="GO" id="GO:0005634">
    <property type="term" value="C:nucleus"/>
    <property type="evidence" value="ECO:0007669"/>
    <property type="project" value="TreeGrafter"/>
</dbReference>
<feature type="region of interest" description="Disordered" evidence="2">
    <location>
        <begin position="218"/>
        <end position="237"/>
    </location>
</feature>
<comment type="caution">
    <text evidence="4">The sequence shown here is derived from an EMBL/GenBank/DDBJ whole genome shotgun (WGS) entry which is preliminary data.</text>
</comment>
<dbReference type="Proteomes" id="UP001166674">
    <property type="component" value="Unassembled WGS sequence"/>
</dbReference>
<dbReference type="PANTHER" id="PTHR46414:SF3">
    <property type="entry name" value="G-PROTEIN COUPLED RECEPTOR-ASSOCIATED SORTING PROTEIN 1"/>
    <property type="match status" value="1"/>
</dbReference>
<keyword evidence="5" id="KW-1185">Reference proteome</keyword>